<evidence type="ECO:0000313" key="7">
    <source>
        <dbReference type="Proteomes" id="UP000256297"/>
    </source>
</evidence>
<dbReference type="EMBL" id="OGUU01000044">
    <property type="protein sequence ID" value="SPC25496.1"/>
    <property type="molecule type" value="Genomic_DNA"/>
</dbReference>
<accession>A0A375HTX0</accession>
<geneLocation type="plasmid" evidence="7">
    <name>cbm2589_p</name>
</geneLocation>
<dbReference type="EMBL" id="OFSN01000036">
    <property type="protein sequence ID" value="SOY77480.1"/>
    <property type="molecule type" value="Genomic_DNA"/>
</dbReference>
<protein>
    <submittedName>
        <fullName evidence="2">Uncharacterized protein</fullName>
    </submittedName>
</protein>
<evidence type="ECO:0000313" key="6">
    <source>
        <dbReference type="Proteomes" id="UP000254259"/>
    </source>
</evidence>
<reference evidence="6 7" key="1">
    <citation type="submission" date="2018-01" db="EMBL/GenBank/DDBJ databases">
        <authorList>
            <person name="Clerissi C."/>
        </authorList>
    </citation>
    <scope>NUCLEOTIDE SEQUENCE [LARGE SCALE GENOMIC DNA]</scope>
    <source>
        <strain evidence="3">Cupriavidus taiwanensis LMG 19430</strain>
        <strain evidence="2">Cupriavidus taiwanensis STM 3521</strain>
        <strain evidence="4">Cupriavidus taiwanensis STM 6021</strain>
        <strain evidence="5">Cupriavidus taiwanensis SWF 66322</strain>
        <plasmid evidence="8">cbm2586_p</plasmid>
        <plasmid evidence="7">cbm2589_p</plasmid>
        <plasmid evidence="9">cbm2594_p</plasmid>
        <plasmid evidence="6">cbm2636p</plasmid>
        <plasmid evidence="5">CBM2636p</plasmid>
    </source>
</reference>
<proteinExistence type="predicted"/>
<evidence type="ECO:0000313" key="8">
    <source>
        <dbReference type="Proteomes" id="UP000257016"/>
    </source>
</evidence>
<dbReference type="Proteomes" id="UP000254259">
    <property type="component" value="Plasmid CBM2636p"/>
</dbReference>
<dbReference type="Proteomes" id="UP000257139">
    <property type="component" value="Plasmid CBM2594_p"/>
</dbReference>
<geneLocation type="plasmid" evidence="6">
    <name>cbm2636p</name>
</geneLocation>
<feature type="region of interest" description="Disordered" evidence="1">
    <location>
        <begin position="39"/>
        <end position="58"/>
    </location>
</feature>
<evidence type="ECO:0000313" key="2">
    <source>
        <dbReference type="EMBL" id="SOY75518.1"/>
    </source>
</evidence>
<keyword evidence="5" id="KW-0614">Plasmid</keyword>
<evidence type="ECO:0000313" key="4">
    <source>
        <dbReference type="EMBL" id="SPC25496.1"/>
    </source>
</evidence>
<organism evidence="2 7">
    <name type="scientific">Cupriavidus taiwanensis</name>
    <dbReference type="NCBI Taxonomy" id="164546"/>
    <lineage>
        <taxon>Bacteria</taxon>
        <taxon>Pseudomonadati</taxon>
        <taxon>Pseudomonadota</taxon>
        <taxon>Betaproteobacteria</taxon>
        <taxon>Burkholderiales</taxon>
        <taxon>Burkholderiaceae</taxon>
        <taxon>Cupriavidus</taxon>
    </lineage>
</organism>
<dbReference type="EMBL" id="OFSP01000048">
    <property type="protein sequence ID" value="SOY75518.1"/>
    <property type="molecule type" value="Genomic_DNA"/>
</dbReference>
<evidence type="ECO:0000313" key="9">
    <source>
        <dbReference type="Proteomes" id="UP000257139"/>
    </source>
</evidence>
<sequence>MLYKLLFLKPTILKNHSFAQTLGELGRLALHNPIQAVSNKRPPGVCRRGKPAQMTSPSRPIQSIVMPIAWMLEA</sequence>
<name>A0A375HTX0_9BURK</name>
<evidence type="ECO:0000313" key="5">
    <source>
        <dbReference type="EMBL" id="SPD69430.1"/>
    </source>
</evidence>
<dbReference type="Proteomes" id="UP000257016">
    <property type="component" value="Unassembled WGS sequence"/>
</dbReference>
<evidence type="ECO:0000313" key="3">
    <source>
        <dbReference type="EMBL" id="SOY77480.1"/>
    </source>
</evidence>
<geneLocation type="plasmid" evidence="9">
    <name>cbm2594_p</name>
</geneLocation>
<dbReference type="EMBL" id="LT984815">
    <property type="protein sequence ID" value="SPD69430.1"/>
    <property type="molecule type" value="Genomic_DNA"/>
</dbReference>
<geneLocation type="plasmid" evidence="5">
    <name>CBM2636p</name>
</geneLocation>
<geneLocation type="plasmid" evidence="8">
    <name>cbm2586_p</name>
</geneLocation>
<evidence type="ECO:0000256" key="1">
    <source>
        <dbReference type="SAM" id="MobiDB-lite"/>
    </source>
</evidence>
<gene>
    <name evidence="3" type="ORF">CBM2586_P170003</name>
    <name evidence="2" type="ORF">CBM2589_P170003</name>
    <name evidence="4" type="ORF">CBM2594_P90003</name>
    <name evidence="5" type="ORF">CBM2636_P20117</name>
</gene>
<dbReference type="AlphaFoldDB" id="A0A375HTX0"/>
<dbReference type="Proteomes" id="UP000256297">
    <property type="component" value="Plasmid CBM2589_p"/>
</dbReference>